<gene>
    <name evidence="2" type="ORF">PV08_06578</name>
</gene>
<evidence type="ECO:0000313" key="2">
    <source>
        <dbReference type="EMBL" id="KIW16523.1"/>
    </source>
</evidence>
<name>A0A0D2BC44_9EURO</name>
<evidence type="ECO:0000313" key="3">
    <source>
        <dbReference type="Proteomes" id="UP000053328"/>
    </source>
</evidence>
<keyword evidence="3" id="KW-1185">Reference proteome</keyword>
<dbReference type="Proteomes" id="UP000053328">
    <property type="component" value="Unassembled WGS sequence"/>
</dbReference>
<dbReference type="AlphaFoldDB" id="A0A0D2BC44"/>
<dbReference type="OrthoDB" id="3660917at2759"/>
<dbReference type="VEuPathDB" id="FungiDB:PV08_06578"/>
<evidence type="ECO:0000256" key="1">
    <source>
        <dbReference type="SAM" id="MobiDB-lite"/>
    </source>
</evidence>
<reference evidence="2 3" key="1">
    <citation type="submission" date="2015-01" db="EMBL/GenBank/DDBJ databases">
        <title>The Genome Sequence of Exophiala spinifera CBS89968.</title>
        <authorList>
            <consortium name="The Broad Institute Genomics Platform"/>
            <person name="Cuomo C."/>
            <person name="de Hoog S."/>
            <person name="Gorbushina A."/>
            <person name="Stielow B."/>
            <person name="Teixiera M."/>
            <person name="Abouelleil A."/>
            <person name="Chapman S.B."/>
            <person name="Priest M."/>
            <person name="Young S.K."/>
            <person name="Wortman J."/>
            <person name="Nusbaum C."/>
            <person name="Birren B."/>
        </authorList>
    </citation>
    <scope>NUCLEOTIDE SEQUENCE [LARGE SCALE GENOMIC DNA]</scope>
    <source>
        <strain evidence="2 3">CBS 89968</strain>
    </source>
</reference>
<feature type="region of interest" description="Disordered" evidence="1">
    <location>
        <begin position="1"/>
        <end position="24"/>
    </location>
</feature>
<sequence>MSESIKAAPDEKSISQGEALNEEQEEFNKIRDSLKINPIGVVCLGKDGVFRSLTADHDVIDAVALAPKHIKALLDRMPFSQEAADIWRGVDGTTVPREQWYNPNKDDLPPPLSEGEKEEATMLMEELKQNGVPSLRLELLRSNCGIGSQDHAAIGKSQAALPYSLPGSREILAQGSVILVSDSVLTIPKGF</sequence>
<proteinExistence type="predicted"/>
<protein>
    <submittedName>
        <fullName evidence="2">Uncharacterized protein</fullName>
    </submittedName>
</protein>
<organism evidence="2 3">
    <name type="scientific">Exophiala spinifera</name>
    <dbReference type="NCBI Taxonomy" id="91928"/>
    <lineage>
        <taxon>Eukaryota</taxon>
        <taxon>Fungi</taxon>
        <taxon>Dikarya</taxon>
        <taxon>Ascomycota</taxon>
        <taxon>Pezizomycotina</taxon>
        <taxon>Eurotiomycetes</taxon>
        <taxon>Chaetothyriomycetidae</taxon>
        <taxon>Chaetothyriales</taxon>
        <taxon>Herpotrichiellaceae</taxon>
        <taxon>Exophiala</taxon>
    </lineage>
</organism>
<accession>A0A0D2BC44</accession>
<dbReference type="HOGENOM" id="CLU_1421437_0_0_1"/>
<dbReference type="GeneID" id="27333661"/>
<dbReference type="EMBL" id="KN847495">
    <property type="protein sequence ID" value="KIW16523.1"/>
    <property type="molecule type" value="Genomic_DNA"/>
</dbReference>
<dbReference type="STRING" id="91928.A0A0D2BC44"/>
<dbReference type="RefSeq" id="XP_016236739.1">
    <property type="nucleotide sequence ID" value="XM_016380912.1"/>
</dbReference>